<dbReference type="EMBL" id="JARBHB010000008">
    <property type="protein sequence ID" value="KAJ8876363.1"/>
    <property type="molecule type" value="Genomic_DNA"/>
</dbReference>
<dbReference type="InterPro" id="IPR050951">
    <property type="entry name" value="Retrovirus_Pol_polyprotein"/>
</dbReference>
<dbReference type="Gene3D" id="3.30.420.10">
    <property type="entry name" value="Ribonuclease H-like superfamily/Ribonuclease H"/>
    <property type="match status" value="1"/>
</dbReference>
<dbReference type="Pfam" id="PF17921">
    <property type="entry name" value="Integrase_H2C2"/>
    <property type="match status" value="1"/>
</dbReference>
<dbReference type="Proteomes" id="UP001159363">
    <property type="component" value="Chromosome 7"/>
</dbReference>
<name>A0ABQ9GWF4_9NEOP</name>
<gene>
    <name evidence="3" type="ORF">PR048_020808</name>
</gene>
<dbReference type="InterPro" id="IPR041588">
    <property type="entry name" value="Integrase_H2C2"/>
</dbReference>
<dbReference type="PANTHER" id="PTHR37984">
    <property type="entry name" value="PROTEIN CBG26694"/>
    <property type="match status" value="1"/>
</dbReference>
<protein>
    <recommendedName>
        <fullName evidence="1">RNA-directed DNA polymerase</fullName>
        <ecNumber evidence="1">2.7.7.49</ecNumber>
    </recommendedName>
</protein>
<feature type="domain" description="Integrase catalytic" evidence="2">
    <location>
        <begin position="157"/>
        <end position="273"/>
    </location>
</feature>
<comment type="caution">
    <text evidence="3">The sequence shown here is derived from an EMBL/GenBank/DDBJ whole genome shotgun (WGS) entry which is preliminary data.</text>
</comment>
<dbReference type="EC" id="2.7.7.49" evidence="1"/>
<keyword evidence="4" id="KW-1185">Reference proteome</keyword>
<accession>A0ABQ9GWF4</accession>
<dbReference type="Pfam" id="PF00665">
    <property type="entry name" value="rve"/>
    <property type="match status" value="1"/>
</dbReference>
<evidence type="ECO:0000259" key="2">
    <source>
        <dbReference type="PROSITE" id="PS50994"/>
    </source>
</evidence>
<evidence type="ECO:0000256" key="1">
    <source>
        <dbReference type="ARBA" id="ARBA00012493"/>
    </source>
</evidence>
<evidence type="ECO:0000313" key="3">
    <source>
        <dbReference type="EMBL" id="KAJ8876363.1"/>
    </source>
</evidence>
<sequence length="273" mass="31059">MSYVINLVQQLVMQTVSRLPQPTPSEDVFPEPAGVHLLEARDLCLLSPRDIARATDSDVVLRQVKIYIHQRWSIIVPTELLPFYSKRAAFLLMPSECILWHERVAIPSALQETVENYSKTMARGIVWWPNINSDITNKVKLCKACQTVANALPRSVVCPWPQAERAWKRVYLDYAGPFLGHYLLIVIDAYSKWPIVKVMSSVMAAVIITHMRYISADLGKPLVIVTDNGWQFMLDEFSEFLQSNGICHLYTPPRHPSSNGLAEHTVQQLRNCC</sequence>
<dbReference type="PANTHER" id="PTHR37984:SF5">
    <property type="entry name" value="PROTEIN NYNRIN-LIKE"/>
    <property type="match status" value="1"/>
</dbReference>
<dbReference type="InterPro" id="IPR001584">
    <property type="entry name" value="Integrase_cat-core"/>
</dbReference>
<dbReference type="PROSITE" id="PS50994">
    <property type="entry name" value="INTEGRASE"/>
    <property type="match status" value="1"/>
</dbReference>
<organism evidence="3 4">
    <name type="scientific">Dryococelus australis</name>
    <dbReference type="NCBI Taxonomy" id="614101"/>
    <lineage>
        <taxon>Eukaryota</taxon>
        <taxon>Metazoa</taxon>
        <taxon>Ecdysozoa</taxon>
        <taxon>Arthropoda</taxon>
        <taxon>Hexapoda</taxon>
        <taxon>Insecta</taxon>
        <taxon>Pterygota</taxon>
        <taxon>Neoptera</taxon>
        <taxon>Polyneoptera</taxon>
        <taxon>Phasmatodea</taxon>
        <taxon>Verophasmatodea</taxon>
        <taxon>Anareolatae</taxon>
        <taxon>Phasmatidae</taxon>
        <taxon>Eurycanthinae</taxon>
        <taxon>Dryococelus</taxon>
    </lineage>
</organism>
<dbReference type="InterPro" id="IPR036397">
    <property type="entry name" value="RNaseH_sf"/>
</dbReference>
<dbReference type="SUPFAM" id="SSF53098">
    <property type="entry name" value="Ribonuclease H-like"/>
    <property type="match status" value="1"/>
</dbReference>
<proteinExistence type="predicted"/>
<dbReference type="InterPro" id="IPR012337">
    <property type="entry name" value="RNaseH-like_sf"/>
</dbReference>
<reference evidence="3 4" key="1">
    <citation type="submission" date="2023-02" db="EMBL/GenBank/DDBJ databases">
        <title>LHISI_Scaffold_Assembly.</title>
        <authorList>
            <person name="Stuart O.P."/>
            <person name="Cleave R."/>
            <person name="Magrath M.J.L."/>
            <person name="Mikheyev A.S."/>
        </authorList>
    </citation>
    <scope>NUCLEOTIDE SEQUENCE [LARGE SCALE GENOMIC DNA]</scope>
    <source>
        <strain evidence="3">Daus_M_001</strain>
        <tissue evidence="3">Leg muscle</tissue>
    </source>
</reference>
<evidence type="ECO:0000313" key="4">
    <source>
        <dbReference type="Proteomes" id="UP001159363"/>
    </source>
</evidence>